<dbReference type="Proteomes" id="UP001501509">
    <property type="component" value="Unassembled WGS sequence"/>
</dbReference>
<dbReference type="PANTHER" id="PTHR42973">
    <property type="entry name" value="BINDING OXIDOREDUCTASE, PUTATIVE (AFU_ORTHOLOGUE AFUA_1G17690)-RELATED"/>
    <property type="match status" value="1"/>
</dbReference>
<dbReference type="InterPro" id="IPR006094">
    <property type="entry name" value="Oxid_FAD_bind_N"/>
</dbReference>
<evidence type="ECO:0000256" key="1">
    <source>
        <dbReference type="ARBA" id="ARBA00001974"/>
    </source>
</evidence>
<dbReference type="InterPro" id="IPR006311">
    <property type="entry name" value="TAT_signal"/>
</dbReference>
<evidence type="ECO:0000313" key="7">
    <source>
        <dbReference type="EMBL" id="GAA2617598.1"/>
    </source>
</evidence>
<dbReference type="PROSITE" id="PS51318">
    <property type="entry name" value="TAT"/>
    <property type="match status" value="1"/>
</dbReference>
<dbReference type="Gene3D" id="3.30.465.10">
    <property type="match status" value="1"/>
</dbReference>
<evidence type="ECO:0000313" key="8">
    <source>
        <dbReference type="Proteomes" id="UP001501509"/>
    </source>
</evidence>
<dbReference type="Pfam" id="PF08031">
    <property type="entry name" value="BBE"/>
    <property type="match status" value="1"/>
</dbReference>
<keyword evidence="5" id="KW-0560">Oxidoreductase</keyword>
<dbReference type="InterPro" id="IPR016169">
    <property type="entry name" value="FAD-bd_PCMH_sub2"/>
</dbReference>
<dbReference type="InterPro" id="IPR016166">
    <property type="entry name" value="FAD-bd_PCMH"/>
</dbReference>
<protein>
    <submittedName>
        <fullName evidence="7">FAD-binding oxidoreductase</fullName>
    </submittedName>
</protein>
<dbReference type="InterPro" id="IPR012951">
    <property type="entry name" value="BBE"/>
</dbReference>
<organism evidence="7 8">
    <name type="scientific">Actinomadura fulvescens</name>
    <dbReference type="NCBI Taxonomy" id="46160"/>
    <lineage>
        <taxon>Bacteria</taxon>
        <taxon>Bacillati</taxon>
        <taxon>Actinomycetota</taxon>
        <taxon>Actinomycetes</taxon>
        <taxon>Streptosporangiales</taxon>
        <taxon>Thermomonosporaceae</taxon>
        <taxon>Actinomadura</taxon>
    </lineage>
</organism>
<comment type="cofactor">
    <cofactor evidence="1">
        <name>FAD</name>
        <dbReference type="ChEBI" id="CHEBI:57692"/>
    </cofactor>
</comment>
<comment type="caution">
    <text evidence="7">The sequence shown here is derived from an EMBL/GenBank/DDBJ whole genome shotgun (WGS) entry which is preliminary data.</text>
</comment>
<gene>
    <name evidence="7" type="ORF">GCM10010411_61110</name>
</gene>
<dbReference type="InterPro" id="IPR050416">
    <property type="entry name" value="FAD-linked_Oxidoreductase"/>
</dbReference>
<dbReference type="PROSITE" id="PS51387">
    <property type="entry name" value="FAD_PCMH"/>
    <property type="match status" value="1"/>
</dbReference>
<dbReference type="Pfam" id="PF01565">
    <property type="entry name" value="FAD_binding_4"/>
    <property type="match status" value="1"/>
</dbReference>
<keyword evidence="4" id="KW-0274">FAD</keyword>
<evidence type="ECO:0000256" key="3">
    <source>
        <dbReference type="ARBA" id="ARBA00022630"/>
    </source>
</evidence>
<dbReference type="SUPFAM" id="SSF56176">
    <property type="entry name" value="FAD-binding/transporter-associated domain-like"/>
    <property type="match status" value="1"/>
</dbReference>
<feature type="domain" description="FAD-binding PCMH-type" evidence="6">
    <location>
        <begin position="66"/>
        <end position="246"/>
    </location>
</feature>
<dbReference type="EMBL" id="BAAATD010000009">
    <property type="protein sequence ID" value="GAA2617598.1"/>
    <property type="molecule type" value="Genomic_DNA"/>
</dbReference>
<dbReference type="PANTHER" id="PTHR42973:SF39">
    <property type="entry name" value="FAD-BINDING PCMH-TYPE DOMAIN-CONTAINING PROTEIN"/>
    <property type="match status" value="1"/>
</dbReference>
<dbReference type="Gene3D" id="3.40.462.20">
    <property type="match status" value="1"/>
</dbReference>
<sequence>MVTVAGTTRRGFLGGTLAGGGVLVGGKVLDVPGTPAECPPPLGPVSVGADDPRYAELVSRGRNGRFVGRPESVHLVGSTDQVVRIVGDAVRAGKRVTVRSGGHCYENFVDDPDVRVLIDLSEMRSVYFDPGRKAFAVEAGATLGEVYRTLYLGWGVTVPGGSCPSVGVGGHIAGGGYGPLSRRYGLAADHLYAVEVVVVDAAGRARAVVATADASDPNRDLWWAHTGGGGGNFGIVTRYWLRSPDARGASPTGLLPKPPGTLVSASVSWQWTGLTEQAFTGIVRNYGTWHASNTGPGSPYAGLMSGMTLAHRENGALTVHGSLDAEEPGAGQLLERFVKEMAKGADVPPTSHTTRSPWLKATLSVPQGIGTVSFKVKSGFLRRPWSDRQIAVLHRFLTESGGDRWGTSVNLTLLGGRMNAARPATAMPHRDALFSAVYETMWGDPAGAESQLKWIREFYRDLHQDTGGVPAPGPANAGAYINYPDVDLADPRWNTSGVPWQTLYYGSNYPALQRAKKRWDPRNVFHHALGIR</sequence>
<keyword evidence="8" id="KW-1185">Reference proteome</keyword>
<proteinExistence type="inferred from homology"/>
<evidence type="ECO:0000256" key="2">
    <source>
        <dbReference type="ARBA" id="ARBA00005466"/>
    </source>
</evidence>
<reference evidence="7 8" key="1">
    <citation type="journal article" date="2019" name="Int. J. Syst. Evol. Microbiol.">
        <title>The Global Catalogue of Microorganisms (GCM) 10K type strain sequencing project: providing services to taxonomists for standard genome sequencing and annotation.</title>
        <authorList>
            <consortium name="The Broad Institute Genomics Platform"/>
            <consortium name="The Broad Institute Genome Sequencing Center for Infectious Disease"/>
            <person name="Wu L."/>
            <person name="Ma J."/>
        </authorList>
    </citation>
    <scope>NUCLEOTIDE SEQUENCE [LARGE SCALE GENOMIC DNA]</scope>
    <source>
        <strain evidence="7 8">JCM 6833</strain>
    </source>
</reference>
<evidence type="ECO:0000259" key="6">
    <source>
        <dbReference type="PROSITE" id="PS51387"/>
    </source>
</evidence>
<accession>A0ABN3Q7A2</accession>
<name>A0ABN3Q7A2_9ACTN</name>
<evidence type="ECO:0000256" key="4">
    <source>
        <dbReference type="ARBA" id="ARBA00022827"/>
    </source>
</evidence>
<evidence type="ECO:0000256" key="5">
    <source>
        <dbReference type="ARBA" id="ARBA00023002"/>
    </source>
</evidence>
<dbReference type="InterPro" id="IPR036318">
    <property type="entry name" value="FAD-bd_PCMH-like_sf"/>
</dbReference>
<comment type="similarity">
    <text evidence="2">Belongs to the oxygen-dependent FAD-linked oxidoreductase family.</text>
</comment>
<keyword evidence="3" id="KW-0285">Flavoprotein</keyword>